<name>A0AAV4NC63_CAEEX</name>
<proteinExistence type="predicted"/>
<accession>A0AAV4NC63</accession>
<comment type="caution">
    <text evidence="1">The sequence shown here is derived from an EMBL/GenBank/DDBJ whole genome shotgun (WGS) entry which is preliminary data.</text>
</comment>
<evidence type="ECO:0000313" key="1">
    <source>
        <dbReference type="EMBL" id="GIX81949.1"/>
    </source>
</evidence>
<protein>
    <submittedName>
        <fullName evidence="1">Uncharacterized protein</fullName>
    </submittedName>
</protein>
<dbReference type="EMBL" id="BPLR01003187">
    <property type="protein sequence ID" value="GIX81949.1"/>
    <property type="molecule type" value="Genomic_DNA"/>
</dbReference>
<sequence>MLCTSLYEKDCPNSSCNIFCLAFLDFCSKSTTFGEPKYSDQHVQLAKVLVLLITIFDYLYHQHGESPDMQARHYFCKASHSKRDMKRKVKLPDVINIYMSYSTKGSLLSKEIASHIIIRGVKFQ</sequence>
<dbReference type="Proteomes" id="UP001054945">
    <property type="component" value="Unassembled WGS sequence"/>
</dbReference>
<keyword evidence="2" id="KW-1185">Reference proteome</keyword>
<evidence type="ECO:0000313" key="2">
    <source>
        <dbReference type="Proteomes" id="UP001054945"/>
    </source>
</evidence>
<dbReference type="AlphaFoldDB" id="A0AAV4NC63"/>
<organism evidence="1 2">
    <name type="scientific">Caerostris extrusa</name>
    <name type="common">Bark spider</name>
    <name type="synonym">Caerostris bankana</name>
    <dbReference type="NCBI Taxonomy" id="172846"/>
    <lineage>
        <taxon>Eukaryota</taxon>
        <taxon>Metazoa</taxon>
        <taxon>Ecdysozoa</taxon>
        <taxon>Arthropoda</taxon>
        <taxon>Chelicerata</taxon>
        <taxon>Arachnida</taxon>
        <taxon>Araneae</taxon>
        <taxon>Araneomorphae</taxon>
        <taxon>Entelegynae</taxon>
        <taxon>Araneoidea</taxon>
        <taxon>Araneidae</taxon>
        <taxon>Caerostris</taxon>
    </lineage>
</organism>
<gene>
    <name evidence="1" type="ORF">CEXT_777371</name>
</gene>
<reference evidence="1 2" key="1">
    <citation type="submission" date="2021-06" db="EMBL/GenBank/DDBJ databases">
        <title>Caerostris extrusa draft genome.</title>
        <authorList>
            <person name="Kono N."/>
            <person name="Arakawa K."/>
        </authorList>
    </citation>
    <scope>NUCLEOTIDE SEQUENCE [LARGE SCALE GENOMIC DNA]</scope>
</reference>